<organism evidence="2">
    <name type="scientific">Xanthomonas hortorum pv. gardneri</name>
    <dbReference type="NCBI Taxonomy" id="2754056"/>
    <lineage>
        <taxon>Bacteria</taxon>
        <taxon>Pseudomonadati</taxon>
        <taxon>Pseudomonadota</taxon>
        <taxon>Gammaproteobacteria</taxon>
        <taxon>Lysobacterales</taxon>
        <taxon>Lysobacteraceae</taxon>
        <taxon>Xanthomonas</taxon>
    </lineage>
</organism>
<name>A0A6V7CPI1_9XANT</name>
<protein>
    <recommendedName>
        <fullName evidence="3">Lipoprotein</fullName>
    </recommendedName>
</protein>
<evidence type="ECO:0008006" key="3">
    <source>
        <dbReference type="Google" id="ProtNLM"/>
    </source>
</evidence>
<dbReference type="EMBL" id="LR828253">
    <property type="protein sequence ID" value="CAD0320309.1"/>
    <property type="molecule type" value="Genomic_DNA"/>
</dbReference>
<dbReference type="AlphaFoldDB" id="A0A6V7CPI1"/>
<reference evidence="2" key="1">
    <citation type="submission" date="2020-07" db="EMBL/GenBank/DDBJ databases">
        <authorList>
            <person name="Pothier F. J."/>
        </authorList>
    </citation>
    <scope>NUCLEOTIDE SEQUENCE</scope>
    <source>
        <strain evidence="2">CFBP 8129</strain>
    </source>
</reference>
<evidence type="ECO:0000256" key="1">
    <source>
        <dbReference type="SAM" id="SignalP"/>
    </source>
</evidence>
<feature type="signal peptide" evidence="1">
    <location>
        <begin position="1"/>
        <end position="22"/>
    </location>
</feature>
<feature type="chain" id="PRO_5036394348" description="Lipoprotein" evidence="1">
    <location>
        <begin position="23"/>
        <end position="183"/>
    </location>
</feature>
<gene>
    <name evidence="2" type="ORF">CFBP8129_15720</name>
</gene>
<dbReference type="RefSeq" id="WP_074066017.1">
    <property type="nucleotide sequence ID" value="NZ_CP018728.1"/>
</dbReference>
<dbReference type="EMBL" id="LR828253">
    <property type="protein sequence ID" value="CAD0320300.1"/>
    <property type="molecule type" value="Genomic_DNA"/>
</dbReference>
<keyword evidence="1" id="KW-0732">Signal</keyword>
<dbReference type="PROSITE" id="PS51257">
    <property type="entry name" value="PROKAR_LIPOPROTEIN"/>
    <property type="match status" value="1"/>
</dbReference>
<proteinExistence type="predicted"/>
<sequence>MRKTWIQLGGLALLVVAAACGAQEKARNPNYDYHDPGYGPIKWPLRSQHLLAGHYSGLLQIEVERTECASARAELWLEAAVGDQKSHRYTLKYTCLSVQDPKHHRETVTLRSTWWVDEIAGSCLILEAEPDPRFSYPSPLYGFRIDETDNPKLGVARLLSQDGANYQSGGGPEYHDKILKHVH</sequence>
<accession>A0A6V7CPI1</accession>
<evidence type="ECO:0000313" key="2">
    <source>
        <dbReference type="EMBL" id="CAD0320300.1"/>
    </source>
</evidence>